<dbReference type="EMBL" id="FRBK01000011">
    <property type="protein sequence ID" value="SHM45624.1"/>
    <property type="molecule type" value="Genomic_DNA"/>
</dbReference>
<protein>
    <submittedName>
        <fullName evidence="1">Uncharacterized protein</fullName>
    </submittedName>
</protein>
<dbReference type="RefSeq" id="WP_143179654.1">
    <property type="nucleotide sequence ID" value="NZ_FRBK01000011.1"/>
</dbReference>
<organism evidence="1 2">
    <name type="scientific">Streptomyces yunnanensis</name>
    <dbReference type="NCBI Taxonomy" id="156453"/>
    <lineage>
        <taxon>Bacteria</taxon>
        <taxon>Bacillati</taxon>
        <taxon>Actinomycetota</taxon>
        <taxon>Actinomycetes</taxon>
        <taxon>Kitasatosporales</taxon>
        <taxon>Streptomycetaceae</taxon>
        <taxon>Streptomyces</taxon>
    </lineage>
</organism>
<evidence type="ECO:0000313" key="1">
    <source>
        <dbReference type="EMBL" id="SHM45624.1"/>
    </source>
</evidence>
<dbReference type="Proteomes" id="UP000184388">
    <property type="component" value="Unassembled WGS sequence"/>
</dbReference>
<sequence length="226" mass="25113">MAPEEIAATLNDWPLTFVGAACGEVARIPEEWRPIVFAAGPEERRRLALSLWNQGFLDLVPEFAEVLNTHCVDVRVGITDDSPVLVYVLETEDRELVSWVGYDPGTFEEPEFWESFPEAVQVFLREVHAGFVSQRREAFGVARPVDMRTVVELAGLPDGEPDGEGRARISARRLLKITTDGDRLKYCLSPDLAVGEVALVYGGAIVPKDLGQELDDLLISRFAEPF</sequence>
<name>A0A9X8QVI3_9ACTN</name>
<proteinExistence type="predicted"/>
<accession>A0A9X8QVI3</accession>
<reference evidence="2" key="1">
    <citation type="submission" date="2016-11" db="EMBL/GenBank/DDBJ databases">
        <authorList>
            <person name="Jaros S."/>
            <person name="Januszkiewicz K."/>
            <person name="Wedrychowicz H."/>
        </authorList>
    </citation>
    <scope>NUCLEOTIDE SEQUENCE [LARGE SCALE GENOMIC DNA]</scope>
    <source>
        <strain evidence="2">CGMCC 4.3555</strain>
    </source>
</reference>
<comment type="caution">
    <text evidence="1">The sequence shown here is derived from an EMBL/GenBank/DDBJ whole genome shotgun (WGS) entry which is preliminary data.</text>
</comment>
<gene>
    <name evidence="1" type="ORF">SAMN05216268_11174</name>
</gene>
<dbReference type="AlphaFoldDB" id="A0A9X8QVI3"/>
<evidence type="ECO:0000313" key="2">
    <source>
        <dbReference type="Proteomes" id="UP000184388"/>
    </source>
</evidence>